<evidence type="ECO:0000313" key="2">
    <source>
        <dbReference type="Proteomes" id="UP000528457"/>
    </source>
</evidence>
<keyword evidence="2" id="KW-1185">Reference proteome</keyword>
<dbReference type="InParanoid" id="A0A7X0MXZ3"/>
<sequence length="29" mass="3212">MCVVLDSGLRAPEQHAGGEIYLNRNPELE</sequence>
<organism evidence="1 2">
    <name type="scientific">Pseudoteredinibacter isoporae</name>
    <dbReference type="NCBI Taxonomy" id="570281"/>
    <lineage>
        <taxon>Bacteria</taxon>
        <taxon>Pseudomonadati</taxon>
        <taxon>Pseudomonadota</taxon>
        <taxon>Gammaproteobacteria</taxon>
        <taxon>Cellvibrionales</taxon>
        <taxon>Cellvibrionaceae</taxon>
        <taxon>Pseudoteredinibacter</taxon>
    </lineage>
</organism>
<evidence type="ECO:0000313" key="1">
    <source>
        <dbReference type="EMBL" id="MBB6523725.1"/>
    </source>
</evidence>
<comment type="caution">
    <text evidence="1">The sequence shown here is derived from an EMBL/GenBank/DDBJ whole genome shotgun (WGS) entry which is preliminary data.</text>
</comment>
<gene>
    <name evidence="1" type="ORF">HNR48_004039</name>
</gene>
<protein>
    <submittedName>
        <fullName evidence="1">Uncharacterized protein</fullName>
    </submittedName>
</protein>
<dbReference type="EMBL" id="JACHHT010000004">
    <property type="protein sequence ID" value="MBB6523725.1"/>
    <property type="molecule type" value="Genomic_DNA"/>
</dbReference>
<proteinExistence type="predicted"/>
<dbReference type="Proteomes" id="UP000528457">
    <property type="component" value="Unassembled WGS sequence"/>
</dbReference>
<accession>A0A7X0MXZ3</accession>
<reference evidence="1 2" key="1">
    <citation type="submission" date="2020-08" db="EMBL/GenBank/DDBJ databases">
        <title>Genomic Encyclopedia of Type Strains, Phase IV (KMG-IV): sequencing the most valuable type-strain genomes for metagenomic binning, comparative biology and taxonomic classification.</title>
        <authorList>
            <person name="Goeker M."/>
        </authorList>
    </citation>
    <scope>NUCLEOTIDE SEQUENCE [LARGE SCALE GENOMIC DNA]</scope>
    <source>
        <strain evidence="1 2">DSM 22368</strain>
    </source>
</reference>
<dbReference type="AlphaFoldDB" id="A0A7X0MXZ3"/>
<name>A0A7X0MXZ3_9GAMM</name>